<protein>
    <submittedName>
        <fullName evidence="2">Fucolectin</fullName>
    </submittedName>
</protein>
<keyword evidence="1" id="KW-0472">Membrane</keyword>
<dbReference type="Pfam" id="PF22633">
    <property type="entry name" value="F5_F8_type_C_2"/>
    <property type="match status" value="1"/>
</dbReference>
<evidence type="ECO:0000313" key="2">
    <source>
        <dbReference type="EMBL" id="GFO40055.1"/>
    </source>
</evidence>
<dbReference type="PANTHER" id="PTHR45713:SF6">
    <property type="entry name" value="F5_8 TYPE C DOMAIN-CONTAINING PROTEIN"/>
    <property type="match status" value="1"/>
</dbReference>
<evidence type="ECO:0000313" key="3">
    <source>
        <dbReference type="Proteomes" id="UP000735302"/>
    </source>
</evidence>
<sequence length="99" mass="11695">MVSEIRTAIIILIIHVTCGHTLTNVALRKPALGDSMYSDTSISQPRYAVNGDTKTDVWYYTCFHSSDYWWQYNPHWWIVDLLQDFTIYEVKITNRCCWN</sequence>
<dbReference type="Proteomes" id="UP000735302">
    <property type="component" value="Unassembled WGS sequence"/>
</dbReference>
<dbReference type="Gene3D" id="2.60.120.260">
    <property type="entry name" value="Galactose-binding domain-like"/>
    <property type="match status" value="1"/>
</dbReference>
<keyword evidence="3" id="KW-1185">Reference proteome</keyword>
<comment type="caution">
    <text evidence="2">The sequence shown here is derived from an EMBL/GenBank/DDBJ whole genome shotgun (WGS) entry which is preliminary data.</text>
</comment>
<reference evidence="2 3" key="1">
    <citation type="journal article" date="2021" name="Elife">
        <title>Chloroplast acquisition without the gene transfer in kleptoplastic sea slugs, Plakobranchus ocellatus.</title>
        <authorList>
            <person name="Maeda T."/>
            <person name="Takahashi S."/>
            <person name="Yoshida T."/>
            <person name="Shimamura S."/>
            <person name="Takaki Y."/>
            <person name="Nagai Y."/>
            <person name="Toyoda A."/>
            <person name="Suzuki Y."/>
            <person name="Arimoto A."/>
            <person name="Ishii H."/>
            <person name="Satoh N."/>
            <person name="Nishiyama T."/>
            <person name="Hasebe M."/>
            <person name="Maruyama T."/>
            <person name="Minagawa J."/>
            <person name="Obokata J."/>
            <person name="Shigenobu S."/>
        </authorList>
    </citation>
    <scope>NUCLEOTIDE SEQUENCE [LARGE SCALE GENOMIC DNA]</scope>
</reference>
<dbReference type="EMBL" id="BLXT01007574">
    <property type="protein sequence ID" value="GFO40055.1"/>
    <property type="molecule type" value="Genomic_DNA"/>
</dbReference>
<accession>A0AAV4D7N2</accession>
<gene>
    <name evidence="2" type="ORF">PoB_006656000</name>
</gene>
<organism evidence="2 3">
    <name type="scientific">Plakobranchus ocellatus</name>
    <dbReference type="NCBI Taxonomy" id="259542"/>
    <lineage>
        <taxon>Eukaryota</taxon>
        <taxon>Metazoa</taxon>
        <taxon>Spiralia</taxon>
        <taxon>Lophotrochozoa</taxon>
        <taxon>Mollusca</taxon>
        <taxon>Gastropoda</taxon>
        <taxon>Heterobranchia</taxon>
        <taxon>Euthyneura</taxon>
        <taxon>Panpulmonata</taxon>
        <taxon>Sacoglossa</taxon>
        <taxon>Placobranchoidea</taxon>
        <taxon>Plakobranchidae</taxon>
        <taxon>Plakobranchus</taxon>
    </lineage>
</organism>
<keyword evidence="1" id="KW-0812">Transmembrane</keyword>
<feature type="transmembrane region" description="Helical" evidence="1">
    <location>
        <begin position="6"/>
        <end position="27"/>
    </location>
</feature>
<dbReference type="PANTHER" id="PTHR45713">
    <property type="entry name" value="FTP DOMAIN-CONTAINING PROTEIN"/>
    <property type="match status" value="1"/>
</dbReference>
<name>A0AAV4D7N2_9GAST</name>
<dbReference type="InterPro" id="IPR008979">
    <property type="entry name" value="Galactose-bd-like_sf"/>
</dbReference>
<dbReference type="SUPFAM" id="SSF49785">
    <property type="entry name" value="Galactose-binding domain-like"/>
    <property type="match status" value="1"/>
</dbReference>
<evidence type="ECO:0000256" key="1">
    <source>
        <dbReference type="SAM" id="Phobius"/>
    </source>
</evidence>
<keyword evidence="1" id="KW-1133">Transmembrane helix</keyword>
<dbReference type="InterPro" id="IPR051941">
    <property type="entry name" value="BG_Antigen-Binding_Lectin"/>
</dbReference>
<proteinExistence type="predicted"/>
<dbReference type="AlphaFoldDB" id="A0AAV4D7N2"/>